<dbReference type="GO" id="GO:0022857">
    <property type="term" value="F:transmembrane transporter activity"/>
    <property type="evidence" value="ECO:0007669"/>
    <property type="project" value="InterPro"/>
</dbReference>
<evidence type="ECO:0000256" key="6">
    <source>
        <dbReference type="ARBA" id="ARBA00023136"/>
    </source>
</evidence>
<dbReference type="PANTHER" id="PTHR14233">
    <property type="entry name" value="DUF914-RELATED"/>
    <property type="match status" value="1"/>
</dbReference>
<keyword evidence="6 7" id="KW-0472">Membrane</keyword>
<dbReference type="OrthoDB" id="429955at2759"/>
<dbReference type="InterPro" id="IPR052221">
    <property type="entry name" value="SLC35F_Transporter"/>
</dbReference>
<gene>
    <name evidence="8" type="ORF">DI09_3p450</name>
</gene>
<feature type="transmembrane region" description="Helical" evidence="7">
    <location>
        <begin position="85"/>
        <end position="105"/>
    </location>
</feature>
<comment type="subcellular location">
    <subcellularLocation>
        <location evidence="1">Membrane</location>
        <topology evidence="1">Multi-pass membrane protein</topology>
    </subcellularLocation>
</comment>
<evidence type="ECO:0000256" key="1">
    <source>
        <dbReference type="ARBA" id="ARBA00004141"/>
    </source>
</evidence>
<reference evidence="8 9" key="1">
    <citation type="submission" date="2014-04" db="EMBL/GenBank/DDBJ databases">
        <title>A new species of microsporidia sheds light on the evolution of extreme parasitism.</title>
        <authorList>
            <person name="Haag K.L."/>
            <person name="James T.Y."/>
            <person name="Larsson R."/>
            <person name="Schaer T.M."/>
            <person name="Refardt D."/>
            <person name="Pombert J.-F."/>
            <person name="Ebert D."/>
        </authorList>
    </citation>
    <scope>NUCLEOTIDE SEQUENCE [LARGE SCALE GENOMIC DNA]</scope>
    <source>
        <strain evidence="8 9">UGP3</strain>
        <tissue evidence="8">Spores</tissue>
    </source>
</reference>
<dbReference type="RefSeq" id="XP_013237710.1">
    <property type="nucleotide sequence ID" value="XM_013382256.1"/>
</dbReference>
<accession>A0A098VQI3</accession>
<comment type="similarity">
    <text evidence="2">Belongs to the SLC35F solute transporter family.</text>
</comment>
<evidence type="ECO:0000256" key="4">
    <source>
        <dbReference type="ARBA" id="ARBA00022692"/>
    </source>
</evidence>
<feature type="transmembrane region" description="Helical" evidence="7">
    <location>
        <begin position="41"/>
        <end position="65"/>
    </location>
</feature>
<feature type="transmembrane region" description="Helical" evidence="7">
    <location>
        <begin position="117"/>
        <end position="139"/>
    </location>
</feature>
<dbReference type="Pfam" id="PF06027">
    <property type="entry name" value="SLC35F"/>
    <property type="match status" value="1"/>
</dbReference>
<keyword evidence="4 7" id="KW-0812">Transmembrane</keyword>
<dbReference type="PANTHER" id="PTHR14233:SF4">
    <property type="entry name" value="SOLUTE CARRIER FAMILY 35 MEMBER F2"/>
    <property type="match status" value="1"/>
</dbReference>
<dbReference type="GO" id="GO:0016020">
    <property type="term" value="C:membrane"/>
    <property type="evidence" value="ECO:0007669"/>
    <property type="project" value="UniProtKB-SubCell"/>
</dbReference>
<evidence type="ECO:0000256" key="5">
    <source>
        <dbReference type="ARBA" id="ARBA00022989"/>
    </source>
</evidence>
<evidence type="ECO:0000313" key="8">
    <source>
        <dbReference type="EMBL" id="KGG51283.1"/>
    </source>
</evidence>
<comment type="caution">
    <text evidence="8">The sequence shown here is derived from an EMBL/GenBank/DDBJ whole genome shotgun (WGS) entry which is preliminary data.</text>
</comment>
<dbReference type="VEuPathDB" id="MicrosporidiaDB:DI09_3p450"/>
<evidence type="ECO:0000256" key="2">
    <source>
        <dbReference type="ARBA" id="ARBA00007863"/>
    </source>
</evidence>
<keyword evidence="9" id="KW-1185">Reference proteome</keyword>
<evidence type="ECO:0000313" key="9">
    <source>
        <dbReference type="Proteomes" id="UP000029725"/>
    </source>
</evidence>
<dbReference type="GeneID" id="25259845"/>
<dbReference type="Proteomes" id="UP000029725">
    <property type="component" value="Unassembled WGS sequence"/>
</dbReference>
<proteinExistence type="inferred from homology"/>
<dbReference type="EMBL" id="JMKJ01000333">
    <property type="protein sequence ID" value="KGG51283.1"/>
    <property type="molecule type" value="Genomic_DNA"/>
</dbReference>
<sequence>MKAENESGSWEYTLGLAMGASSAALYALSNIAQELLIRRNGILSFLFCLGLFGTIASLGLCLLIIENPIGLLRSLFEEPNGEGEGIASFLCLMGFGVSLLLFYCINPLFLRAYGATTFNLSLLTSIIYSSGGTALWWWLGWRSADTEFNGMGAFLIQYAMVLVAVLLGQYLFLRKDCKQNLMNAGRVFDTS</sequence>
<name>A0A098VQI3_9MICR</name>
<organism evidence="8 9">
    <name type="scientific">Mitosporidium daphniae</name>
    <dbReference type="NCBI Taxonomy" id="1485682"/>
    <lineage>
        <taxon>Eukaryota</taxon>
        <taxon>Fungi</taxon>
        <taxon>Fungi incertae sedis</taxon>
        <taxon>Microsporidia</taxon>
        <taxon>Mitosporidium</taxon>
    </lineage>
</organism>
<evidence type="ECO:0000256" key="7">
    <source>
        <dbReference type="SAM" id="Phobius"/>
    </source>
</evidence>
<feature type="transmembrane region" description="Helical" evidence="7">
    <location>
        <begin position="12"/>
        <end position="29"/>
    </location>
</feature>
<keyword evidence="3" id="KW-0813">Transport</keyword>
<protein>
    <submittedName>
        <fullName evidence="8">Uncharacterized protein</fullName>
    </submittedName>
</protein>
<dbReference type="InterPro" id="IPR009262">
    <property type="entry name" value="SLC35_F1/F2/F6"/>
</dbReference>
<dbReference type="HOGENOM" id="CLU_1421736_0_0_1"/>
<evidence type="ECO:0000256" key="3">
    <source>
        <dbReference type="ARBA" id="ARBA00022448"/>
    </source>
</evidence>
<dbReference type="AlphaFoldDB" id="A0A098VQI3"/>
<feature type="transmembrane region" description="Helical" evidence="7">
    <location>
        <begin position="151"/>
        <end position="173"/>
    </location>
</feature>
<keyword evidence="5 7" id="KW-1133">Transmembrane helix</keyword>